<dbReference type="PANTHER" id="PTHR21483:SF18">
    <property type="entry name" value="RNA POLYMERASE II-ASSOCIATED PROTEIN 1"/>
    <property type="match status" value="1"/>
</dbReference>
<comment type="similarity">
    <text evidence="1">Belongs to the RPAP1 family.</text>
</comment>
<reference evidence="5 6" key="1">
    <citation type="submission" date="2015-09" db="EMBL/GenBank/DDBJ databases">
        <title>Draft genome of a European isolate of the apple canker pathogen Neonectria ditissima.</title>
        <authorList>
            <person name="Gomez-Cortecero A."/>
            <person name="Harrison R.J."/>
            <person name="Armitage A.D."/>
        </authorList>
    </citation>
    <scope>NUCLEOTIDE SEQUENCE [LARGE SCALE GENOMIC DNA]</scope>
    <source>
        <strain evidence="5 6">R09/05</strain>
    </source>
</reference>
<organism evidence="5 6">
    <name type="scientific">Neonectria ditissima</name>
    <dbReference type="NCBI Taxonomy" id="78410"/>
    <lineage>
        <taxon>Eukaryota</taxon>
        <taxon>Fungi</taxon>
        <taxon>Dikarya</taxon>
        <taxon>Ascomycota</taxon>
        <taxon>Pezizomycotina</taxon>
        <taxon>Sordariomycetes</taxon>
        <taxon>Hypocreomycetidae</taxon>
        <taxon>Hypocreales</taxon>
        <taxon>Nectriaceae</taxon>
        <taxon>Neonectria</taxon>
    </lineage>
</organism>
<dbReference type="GO" id="GO:0006366">
    <property type="term" value="P:transcription by RNA polymerase II"/>
    <property type="evidence" value="ECO:0007669"/>
    <property type="project" value="EnsemblFungi"/>
</dbReference>
<dbReference type="AlphaFoldDB" id="A0A0P7AQ81"/>
<feature type="compositionally biased region" description="Basic and acidic residues" evidence="2">
    <location>
        <begin position="157"/>
        <end position="171"/>
    </location>
</feature>
<feature type="region of interest" description="Disordered" evidence="2">
    <location>
        <begin position="1"/>
        <end position="103"/>
    </location>
</feature>
<keyword evidence="6" id="KW-1185">Reference proteome</keyword>
<feature type="compositionally biased region" description="Basic and acidic residues" evidence="2">
    <location>
        <begin position="84"/>
        <end position="96"/>
    </location>
</feature>
<sequence>MDPTLLIGDIVERDAGEKKPVEFSDHPVSSTGFPQHKRRWRSSAFKQQRAAQAAGEEPTARPRVQRQHAGTQSQDISEQTDFASVEKNRIDRENRQKLASMSPAEIAQAQEDIMNGLNPALIQKLLQRANIEETSGPSPFDPPPSETPETPQPPPEIKIEDTSRSDTKAEAHSSQPPKPDPEAAATSTKKIADNYDEDQAPSQIPPDIFPITDLPKTTHFPVPPSLPDLDPSDPNFLATLHEKYFPNLPADPSKLAWMAPIPTKDSPADKDSPYYPHPEITISALRFDFQGRFLSPRVSRSIPSSKGLHHHGEAPEAAGYTVAELAHLARSAVPAQRCMAFQTLGRILYRLGNGEWGKTIDDPIAMGVWNSVKQGRVLQTLTDAAMNEGGHRGSRAFATEALWLFEKGGWREQFQGR</sequence>
<evidence type="ECO:0000259" key="4">
    <source>
        <dbReference type="Pfam" id="PF08621"/>
    </source>
</evidence>
<dbReference type="Pfam" id="PF08620">
    <property type="entry name" value="RPAP1_C"/>
    <property type="match status" value="1"/>
</dbReference>
<proteinExistence type="inferred from homology"/>
<name>A0A0P7AQ81_9HYPO</name>
<dbReference type="Pfam" id="PF08621">
    <property type="entry name" value="RPAP1_N"/>
    <property type="match status" value="1"/>
</dbReference>
<dbReference type="InterPro" id="IPR013929">
    <property type="entry name" value="RPAP1_C"/>
</dbReference>
<dbReference type="Proteomes" id="UP000050424">
    <property type="component" value="Unassembled WGS sequence"/>
</dbReference>
<evidence type="ECO:0000256" key="1">
    <source>
        <dbReference type="ARBA" id="ARBA00009953"/>
    </source>
</evidence>
<feature type="region of interest" description="Disordered" evidence="2">
    <location>
        <begin position="125"/>
        <end position="188"/>
    </location>
</feature>
<evidence type="ECO:0000313" key="6">
    <source>
        <dbReference type="Proteomes" id="UP000050424"/>
    </source>
</evidence>
<evidence type="ECO:0000313" key="5">
    <source>
        <dbReference type="EMBL" id="KPM34547.1"/>
    </source>
</evidence>
<feature type="compositionally biased region" description="Basic and acidic residues" evidence="2">
    <location>
        <begin position="10"/>
        <end position="25"/>
    </location>
</feature>
<dbReference type="EMBL" id="LKCW01000326">
    <property type="protein sequence ID" value="KPM34547.1"/>
    <property type="molecule type" value="Genomic_DNA"/>
</dbReference>
<protein>
    <recommendedName>
        <fullName evidence="7">RNA polymerase II-associated protein RBA50</fullName>
    </recommendedName>
</protein>
<evidence type="ECO:0008006" key="7">
    <source>
        <dbReference type="Google" id="ProtNLM"/>
    </source>
</evidence>
<dbReference type="STRING" id="78410.A0A0P7AQ81"/>
<comment type="caution">
    <text evidence="5">The sequence shown here is derived from an EMBL/GenBank/DDBJ whole genome shotgun (WGS) entry which is preliminary data.</text>
</comment>
<evidence type="ECO:0000256" key="2">
    <source>
        <dbReference type="SAM" id="MobiDB-lite"/>
    </source>
</evidence>
<feature type="domain" description="RPAP1 C-terminal" evidence="3">
    <location>
        <begin position="285"/>
        <end position="351"/>
    </location>
</feature>
<feature type="compositionally biased region" description="Pro residues" evidence="2">
    <location>
        <begin position="139"/>
        <end position="156"/>
    </location>
</feature>
<accession>A0A0P7AQ81</accession>
<gene>
    <name evidence="5" type="ORF">AK830_g12028</name>
</gene>
<feature type="domain" description="RPAP1 N-terminal" evidence="4">
    <location>
        <begin position="89"/>
        <end position="132"/>
    </location>
</feature>
<evidence type="ECO:0000259" key="3">
    <source>
        <dbReference type="Pfam" id="PF08620"/>
    </source>
</evidence>
<feature type="compositionally biased region" description="Polar residues" evidence="2">
    <location>
        <begin position="68"/>
        <end position="82"/>
    </location>
</feature>
<dbReference type="OrthoDB" id="348201at2759"/>
<dbReference type="PANTHER" id="PTHR21483">
    <property type="entry name" value="RNA POLYMERASE II-ASSOCIATED PROTEIN 1"/>
    <property type="match status" value="1"/>
</dbReference>
<dbReference type="InterPro" id="IPR013930">
    <property type="entry name" value="RPAP1_N"/>
</dbReference>
<dbReference type="InterPro" id="IPR039913">
    <property type="entry name" value="RPAP1/Rba50"/>
</dbReference>